<evidence type="ECO:0000256" key="1">
    <source>
        <dbReference type="SAM" id="MobiDB-lite"/>
    </source>
</evidence>
<feature type="region of interest" description="Disordered" evidence="1">
    <location>
        <begin position="503"/>
        <end position="534"/>
    </location>
</feature>
<dbReference type="OrthoDB" id="7372634at2759"/>
<name>A0A1E1WUL9_PECGO</name>
<evidence type="ECO:0008006" key="3">
    <source>
        <dbReference type="Google" id="ProtNLM"/>
    </source>
</evidence>
<feature type="compositionally biased region" description="Polar residues" evidence="1">
    <location>
        <begin position="694"/>
        <end position="704"/>
    </location>
</feature>
<proteinExistence type="predicted"/>
<feature type="region of interest" description="Disordered" evidence="1">
    <location>
        <begin position="409"/>
        <end position="438"/>
    </location>
</feature>
<feature type="compositionally biased region" description="Basic and acidic residues" evidence="1">
    <location>
        <begin position="712"/>
        <end position="726"/>
    </location>
</feature>
<feature type="non-terminal residue" evidence="2">
    <location>
        <position position="826"/>
    </location>
</feature>
<feature type="region of interest" description="Disordered" evidence="1">
    <location>
        <begin position="63"/>
        <end position="82"/>
    </location>
</feature>
<accession>A0A1E1WUL9</accession>
<feature type="region of interest" description="Disordered" evidence="1">
    <location>
        <begin position="204"/>
        <end position="240"/>
    </location>
</feature>
<reference evidence="2" key="1">
    <citation type="submission" date="2015-09" db="EMBL/GenBank/DDBJ databases">
        <title>De novo assembly of Pectinophora gossypiella (Pink Bollworm) gut transcriptome.</title>
        <authorList>
            <person name="Tassone E.E."/>
        </authorList>
    </citation>
    <scope>NUCLEOTIDE SEQUENCE</scope>
</reference>
<sequence>MERDEVDDTGFANVSGSDNQALNPTILEYYKKFGRKRDLEQYFSLSTAQGEVKDPTSLFWRRMKSQTDSSDSGEKSRESSLEVCRISIRCSAPDTDAPSSQDENPKTKSDTESPPIIIEEVPPDTTRHTDDEYAKSDDNNSQKSLDAVLDTSMIKALSPSSSITSQRKLEWDSLADVGYANESDKKTLASSLSTLERLALKQQYSNNDSKEENLMGNPTAHSTPVDDNDKPKGKRGSKTTKIYRRDVEFVEFNMPHSSNANLSQSINVNLTKHISFNVEKDGGVSVENVKKDVSVSPEKASTESKVTDVKMDKQIQTSLIKTKDESIEAPKSFQLYGQAVPVLINLNTLKKRIRKKKVRTVKKKVRTKKKYNLDKENLPVHEKSGEQVSEAESFEYMPGHIYNQNQLNQQPAQTSQAAGNKSSLESSGAVTTDSSKGSKLSFTRDLEKSIKLLKTALHKRYNDSELKDKLIKEVVERLLKSSYRDDETTTDFLSGLSYSSKKLGLGESHTTTSTSDANNTAEKNKRPKKSILRVDKFNPNAIASTSQSAPNIPSVSNSEKLVASRLAKALTSSNTESDVSSKDKSSPDTAFAKTSSEELYQKYLDALRRENAYKKHLRDKELFLKQKLVSSDTAFNIPVCLDPKSQSRIKELMNDLTRNNYDDGSGDASKLEGGLGSNLDLRYGVPRNQRSHSVFTLSSSGNSDPNRKSNLKKSEMKDSPKAGHSREVKEEKHYCCCPHHNKMGVTDSSVQVNIKCGSEKTSPRQEIEPKPCRCGQTCCQSSPRPITRIVSDNSTGDIKYVCLCNNNVAEKDSSENVMIYKCSRLT</sequence>
<feature type="region of interest" description="Disordered" evidence="1">
    <location>
        <begin position="87"/>
        <end position="142"/>
    </location>
</feature>
<feature type="region of interest" description="Disordered" evidence="1">
    <location>
        <begin position="694"/>
        <end position="726"/>
    </location>
</feature>
<feature type="region of interest" description="Disordered" evidence="1">
    <location>
        <begin position="572"/>
        <end position="593"/>
    </location>
</feature>
<dbReference type="EMBL" id="GDQN01000417">
    <property type="protein sequence ID" value="JAT90637.1"/>
    <property type="molecule type" value="Transcribed_RNA"/>
</dbReference>
<protein>
    <recommendedName>
        <fullName evidence="3">ALMS motif domain-containing protein</fullName>
    </recommendedName>
</protein>
<organism evidence="2">
    <name type="scientific">Pectinophora gossypiella</name>
    <name type="common">Cotton pink bollworm</name>
    <name type="synonym">Depressaria gossypiella</name>
    <dbReference type="NCBI Taxonomy" id="13191"/>
    <lineage>
        <taxon>Eukaryota</taxon>
        <taxon>Metazoa</taxon>
        <taxon>Ecdysozoa</taxon>
        <taxon>Arthropoda</taxon>
        <taxon>Hexapoda</taxon>
        <taxon>Insecta</taxon>
        <taxon>Pterygota</taxon>
        <taxon>Neoptera</taxon>
        <taxon>Endopterygota</taxon>
        <taxon>Lepidoptera</taxon>
        <taxon>Glossata</taxon>
        <taxon>Ditrysia</taxon>
        <taxon>Gelechioidea</taxon>
        <taxon>Gelechiidae</taxon>
        <taxon>Apatetrinae</taxon>
        <taxon>Pectinophora</taxon>
    </lineage>
</organism>
<evidence type="ECO:0000313" key="2">
    <source>
        <dbReference type="EMBL" id="JAT90637.1"/>
    </source>
</evidence>
<dbReference type="AlphaFoldDB" id="A0A1E1WUL9"/>
<gene>
    <name evidence="2" type="ORF">g.2818</name>
</gene>
<feature type="compositionally biased region" description="Basic and acidic residues" evidence="1">
    <location>
        <begin position="125"/>
        <end position="140"/>
    </location>
</feature>
<feature type="compositionally biased region" description="Low complexity" evidence="1">
    <location>
        <begin position="503"/>
        <end position="521"/>
    </location>
</feature>